<comment type="subcellular location">
    <subcellularLocation>
        <location evidence="1">Membrane</location>
        <topology evidence="1">Multi-pass membrane protein</topology>
    </subcellularLocation>
</comment>
<dbReference type="GO" id="GO:1902600">
    <property type="term" value="P:proton transmembrane transport"/>
    <property type="evidence" value="ECO:0007669"/>
    <property type="project" value="InterPro"/>
</dbReference>
<dbReference type="Gene3D" id="3.40.50.720">
    <property type="entry name" value="NAD(P)-binding Rossmann-like Domain"/>
    <property type="match status" value="1"/>
</dbReference>
<dbReference type="Proteomes" id="UP000269265">
    <property type="component" value="Unassembled WGS sequence"/>
</dbReference>
<evidence type="ECO:0000313" key="10">
    <source>
        <dbReference type="Proteomes" id="UP000269265"/>
    </source>
</evidence>
<proteinExistence type="inferred from homology"/>
<dbReference type="InterPro" id="IPR006153">
    <property type="entry name" value="Cation/H_exchanger_TM"/>
</dbReference>
<dbReference type="GO" id="GO:0016020">
    <property type="term" value="C:membrane"/>
    <property type="evidence" value="ECO:0007669"/>
    <property type="project" value="UniProtKB-SubCell"/>
</dbReference>
<organism evidence="9 10">
    <name type="scientific">Aquabacterium soli</name>
    <dbReference type="NCBI Taxonomy" id="2493092"/>
    <lineage>
        <taxon>Bacteria</taxon>
        <taxon>Pseudomonadati</taxon>
        <taxon>Pseudomonadota</taxon>
        <taxon>Betaproteobacteria</taxon>
        <taxon>Burkholderiales</taxon>
        <taxon>Aquabacterium</taxon>
    </lineage>
</organism>
<keyword evidence="6 7" id="KW-0472">Membrane</keyword>
<feature type="transmembrane region" description="Helical" evidence="7">
    <location>
        <begin position="310"/>
        <end position="332"/>
    </location>
</feature>
<feature type="transmembrane region" description="Helical" evidence="7">
    <location>
        <begin position="6"/>
        <end position="26"/>
    </location>
</feature>
<feature type="transmembrane region" description="Helical" evidence="7">
    <location>
        <begin position="33"/>
        <end position="51"/>
    </location>
</feature>
<feature type="transmembrane region" description="Helical" evidence="7">
    <location>
        <begin position="281"/>
        <end position="298"/>
    </location>
</feature>
<feature type="transmembrane region" description="Helical" evidence="7">
    <location>
        <begin position="189"/>
        <end position="211"/>
    </location>
</feature>
<dbReference type="Gene3D" id="1.20.1530.20">
    <property type="match status" value="1"/>
</dbReference>
<protein>
    <submittedName>
        <fullName evidence="9">Kef family K(+) transporter</fullName>
    </submittedName>
</protein>
<feature type="transmembrane region" description="Helical" evidence="7">
    <location>
        <begin position="94"/>
        <end position="112"/>
    </location>
</feature>
<sequence length="572" mass="60594">MHHELSLITTLAVGFGLALIFGFIATHLKMPALVGYLFAGIVIGPTTPGYVADMDIASQLAEIGVMLLMFGVGLHFSLGDLLSVRRIALPGAALQMVVATALGMGVAMWGWGWPMGGALVFGLALSVASTVVLLKALESRGVLDSVNGRIAVGWLVVEDLAMVLVLVLLPPLAGWLGAPQANPDAAPGSLLATLAGTLARVAAFVAIMLVVGRRFFPWVLWQVTRTGSRELFTLCVVAAAVSIAYGSSKLFGVSFALGAFFAGMVLRESQFSHRAAEETLPLRDAFAVLFFVSVGMLFNPHVLVDKPLHVLAVVAIIVVGKSLAAAGLVLAFRYPLNTALTVSASLAQIGEFSFILAGLGMSLKLLPAEGNSLILAGALISIAINPLLFGAIEPIQNWIRQRSPLARLFERPDDPLAELPMSTDRKYLSKQVVLVGYGRVGKRVAQALTEQGIPFVVADENREAVEQLRASGTPAVTGNASDPGVLIQAHIAEARMLVIATAQPHAVRQMIETARTLNPDIEVVVRSHNEHEAELLAREAGSVVFLGEQELARSMVRHVLSRVVPAVQGATH</sequence>
<evidence type="ECO:0000256" key="3">
    <source>
        <dbReference type="ARBA" id="ARBA00022448"/>
    </source>
</evidence>
<dbReference type="InterPro" id="IPR036291">
    <property type="entry name" value="NAD(P)-bd_dom_sf"/>
</dbReference>
<comment type="caution">
    <text evidence="9">The sequence shown here is derived from an EMBL/GenBank/DDBJ whole genome shotgun (WGS) entry which is preliminary data.</text>
</comment>
<dbReference type="PANTHER" id="PTHR42751">
    <property type="entry name" value="SODIUM/HYDROGEN EXCHANGER FAMILY/TRKA DOMAIN PROTEIN"/>
    <property type="match status" value="1"/>
</dbReference>
<gene>
    <name evidence="9" type="ORF">EIP75_11845</name>
</gene>
<dbReference type="GO" id="GO:0015297">
    <property type="term" value="F:antiporter activity"/>
    <property type="evidence" value="ECO:0007669"/>
    <property type="project" value="InterPro"/>
</dbReference>
<feature type="transmembrane region" description="Helical" evidence="7">
    <location>
        <begin position="63"/>
        <end position="82"/>
    </location>
</feature>
<feature type="domain" description="RCK N-terminal" evidence="8">
    <location>
        <begin position="429"/>
        <end position="545"/>
    </location>
</feature>
<dbReference type="InterPro" id="IPR038770">
    <property type="entry name" value="Na+/solute_symporter_sf"/>
</dbReference>
<dbReference type="AlphaFoldDB" id="A0A426VB21"/>
<dbReference type="EMBL" id="RSED01000008">
    <property type="protein sequence ID" value="RRS04074.1"/>
    <property type="molecule type" value="Genomic_DNA"/>
</dbReference>
<feature type="transmembrane region" description="Helical" evidence="7">
    <location>
        <begin position="339"/>
        <end position="361"/>
    </location>
</feature>
<dbReference type="PANTHER" id="PTHR42751:SF1">
    <property type="entry name" value="CATION_PROTON ANTIPORTER YBAL-RELATED"/>
    <property type="match status" value="1"/>
</dbReference>
<evidence type="ECO:0000259" key="8">
    <source>
        <dbReference type="PROSITE" id="PS51201"/>
    </source>
</evidence>
<dbReference type="OrthoDB" id="9781411at2"/>
<feature type="transmembrane region" description="Helical" evidence="7">
    <location>
        <begin position="149"/>
        <end position="169"/>
    </location>
</feature>
<evidence type="ECO:0000313" key="9">
    <source>
        <dbReference type="EMBL" id="RRS04074.1"/>
    </source>
</evidence>
<accession>A0A426VB21</accession>
<keyword evidence="5 7" id="KW-1133">Transmembrane helix</keyword>
<feature type="transmembrane region" description="Helical" evidence="7">
    <location>
        <begin position="231"/>
        <end position="247"/>
    </location>
</feature>
<dbReference type="PROSITE" id="PS51201">
    <property type="entry name" value="RCK_N"/>
    <property type="match status" value="1"/>
</dbReference>
<dbReference type="InterPro" id="IPR003148">
    <property type="entry name" value="RCK_N"/>
</dbReference>
<evidence type="ECO:0000256" key="4">
    <source>
        <dbReference type="ARBA" id="ARBA00022692"/>
    </source>
</evidence>
<evidence type="ECO:0000256" key="2">
    <source>
        <dbReference type="ARBA" id="ARBA00005551"/>
    </source>
</evidence>
<evidence type="ECO:0000256" key="7">
    <source>
        <dbReference type="SAM" id="Phobius"/>
    </source>
</evidence>
<keyword evidence="4 7" id="KW-0812">Transmembrane</keyword>
<keyword evidence="3" id="KW-0813">Transport</keyword>
<feature type="transmembrane region" description="Helical" evidence="7">
    <location>
        <begin position="373"/>
        <end position="392"/>
    </location>
</feature>
<feature type="transmembrane region" description="Helical" evidence="7">
    <location>
        <begin position="118"/>
        <end position="137"/>
    </location>
</feature>
<dbReference type="GO" id="GO:0006813">
    <property type="term" value="P:potassium ion transport"/>
    <property type="evidence" value="ECO:0007669"/>
    <property type="project" value="InterPro"/>
</dbReference>
<evidence type="ECO:0000256" key="5">
    <source>
        <dbReference type="ARBA" id="ARBA00022989"/>
    </source>
</evidence>
<dbReference type="Pfam" id="PF02254">
    <property type="entry name" value="TrkA_N"/>
    <property type="match status" value="1"/>
</dbReference>
<evidence type="ECO:0000256" key="1">
    <source>
        <dbReference type="ARBA" id="ARBA00004141"/>
    </source>
</evidence>
<dbReference type="Pfam" id="PF00999">
    <property type="entry name" value="Na_H_Exchanger"/>
    <property type="match status" value="1"/>
</dbReference>
<comment type="similarity">
    <text evidence="2">Belongs to the monovalent cation:proton antiporter 2 (CPA2) transporter (TC 2.A.37) family.</text>
</comment>
<evidence type="ECO:0000256" key="6">
    <source>
        <dbReference type="ARBA" id="ARBA00023136"/>
    </source>
</evidence>
<dbReference type="SUPFAM" id="SSF51735">
    <property type="entry name" value="NAD(P)-binding Rossmann-fold domains"/>
    <property type="match status" value="1"/>
</dbReference>
<dbReference type="NCBIfam" id="NF007950">
    <property type="entry name" value="PRK10669.1"/>
    <property type="match status" value="1"/>
</dbReference>
<keyword evidence="10" id="KW-1185">Reference proteome</keyword>
<dbReference type="RefSeq" id="WP_125243478.1">
    <property type="nucleotide sequence ID" value="NZ_RSED01000008.1"/>
</dbReference>
<name>A0A426VB21_9BURK</name>
<reference evidence="9 10" key="1">
    <citation type="submission" date="2018-12" db="EMBL/GenBank/DDBJ databases">
        <title>The whole draft genome of Aquabacterium sp. SJQ9.</title>
        <authorList>
            <person name="Sun L."/>
            <person name="Gao X."/>
            <person name="Chen W."/>
            <person name="Huang K."/>
        </authorList>
    </citation>
    <scope>NUCLEOTIDE SEQUENCE [LARGE SCALE GENOMIC DNA]</scope>
    <source>
        <strain evidence="9 10">SJQ9</strain>
    </source>
</reference>